<keyword evidence="3 6" id="KW-0812">Transmembrane</keyword>
<feature type="transmembrane region" description="Helical" evidence="6">
    <location>
        <begin position="158"/>
        <end position="179"/>
    </location>
</feature>
<evidence type="ECO:0000256" key="6">
    <source>
        <dbReference type="SAM" id="Phobius"/>
    </source>
</evidence>
<reference evidence="7 8" key="1">
    <citation type="submission" date="2007-03" db="EMBL/GenBank/DDBJ databases">
        <title>Complete sequence of chromosome of Methanococcus maripaludis C5.</title>
        <authorList>
            <consortium name="US DOE Joint Genome Institute"/>
            <person name="Copeland A."/>
            <person name="Lucas S."/>
            <person name="Lapidus A."/>
            <person name="Barry K."/>
            <person name="Glavina del Rio T."/>
            <person name="Dalin E."/>
            <person name="Tice H."/>
            <person name="Pitluck S."/>
            <person name="Chertkov O."/>
            <person name="Brettin T."/>
            <person name="Bruce D."/>
            <person name="Han C."/>
            <person name="Detter J.C."/>
            <person name="Schmutz J."/>
            <person name="Larimer F."/>
            <person name="Land M."/>
            <person name="Hauser L."/>
            <person name="Kyrpides N."/>
            <person name="Mikhailova N."/>
            <person name="Sieprawska-Lupa M."/>
            <person name="Whitman W.B."/>
            <person name="Richardson P."/>
        </authorList>
    </citation>
    <scope>NUCLEOTIDE SEQUENCE [LARGE SCALE GENOMIC DNA]</scope>
    <source>
        <strain evidence="8">C5 / ATCC BAA-1333</strain>
    </source>
</reference>
<dbReference type="InterPro" id="IPR047622">
    <property type="entry name" value="GPR1_FUN34_YAAH"/>
</dbReference>
<feature type="transmembrane region" description="Helical" evidence="6">
    <location>
        <begin position="103"/>
        <end position="122"/>
    </location>
</feature>
<feature type="transmembrane region" description="Helical" evidence="6">
    <location>
        <begin position="12"/>
        <end position="34"/>
    </location>
</feature>
<dbReference type="NCBIfam" id="NF038013">
    <property type="entry name" value="AceTr_1"/>
    <property type="match status" value="1"/>
</dbReference>
<evidence type="ECO:0000313" key="7">
    <source>
        <dbReference type="EMBL" id="ABO35625.1"/>
    </source>
</evidence>
<dbReference type="Proteomes" id="UP000000253">
    <property type="component" value="Chromosome"/>
</dbReference>
<organism evidence="7 8">
    <name type="scientific">Methanococcus maripaludis (strain C5 / ATCC BAA-1333)</name>
    <dbReference type="NCBI Taxonomy" id="402880"/>
    <lineage>
        <taxon>Archaea</taxon>
        <taxon>Methanobacteriati</taxon>
        <taxon>Methanobacteriota</taxon>
        <taxon>Methanomada group</taxon>
        <taxon>Methanococci</taxon>
        <taxon>Methanococcales</taxon>
        <taxon>Methanococcaceae</taxon>
        <taxon>Methanococcus</taxon>
    </lineage>
</organism>
<feature type="transmembrane region" description="Helical" evidence="6">
    <location>
        <begin position="40"/>
        <end position="61"/>
    </location>
</feature>
<comment type="subcellular location">
    <subcellularLocation>
        <location evidence="1">Membrane</location>
        <topology evidence="1">Multi-pass membrane protein</topology>
    </subcellularLocation>
</comment>
<dbReference type="PANTHER" id="PTHR30178:SF3">
    <property type="entry name" value="SUCCINATE-ACETATE_PROTON SYMPORTER SATP"/>
    <property type="match status" value="1"/>
</dbReference>
<proteinExistence type="inferred from homology"/>
<dbReference type="InterPro" id="IPR000791">
    <property type="entry name" value="Gpr1/Fun34/SatP-like"/>
</dbReference>
<dbReference type="OrthoDB" id="53209at2157"/>
<evidence type="ECO:0000256" key="4">
    <source>
        <dbReference type="ARBA" id="ARBA00022989"/>
    </source>
</evidence>
<evidence type="ECO:0000256" key="1">
    <source>
        <dbReference type="ARBA" id="ARBA00004141"/>
    </source>
</evidence>
<dbReference type="KEGG" id="mmq:MmarC5_1327"/>
<feature type="transmembrane region" description="Helical" evidence="6">
    <location>
        <begin position="129"/>
        <end position="146"/>
    </location>
</feature>
<evidence type="ECO:0000256" key="5">
    <source>
        <dbReference type="ARBA" id="ARBA00023136"/>
    </source>
</evidence>
<dbReference type="GO" id="GO:0005886">
    <property type="term" value="C:plasma membrane"/>
    <property type="evidence" value="ECO:0007669"/>
    <property type="project" value="TreeGrafter"/>
</dbReference>
<evidence type="ECO:0000313" key="8">
    <source>
        <dbReference type="Proteomes" id="UP000000253"/>
    </source>
</evidence>
<dbReference type="PANTHER" id="PTHR30178">
    <property type="entry name" value="INNER MEMBRANE PROTEIN YAAH"/>
    <property type="match status" value="1"/>
</dbReference>
<dbReference type="InterPro" id="IPR047623">
    <property type="entry name" value="SatP"/>
</dbReference>
<keyword evidence="5 6" id="KW-0472">Membrane</keyword>
<comment type="similarity">
    <text evidence="2">Belongs to the acetate uptake transporter (AceTr) (TC 2.A.96) family.</text>
</comment>
<feature type="transmembrane region" description="Helical" evidence="6">
    <location>
        <begin position="73"/>
        <end position="91"/>
    </location>
</feature>
<dbReference type="GO" id="GO:0071422">
    <property type="term" value="P:succinate transmembrane transport"/>
    <property type="evidence" value="ECO:0007669"/>
    <property type="project" value="TreeGrafter"/>
</dbReference>
<protein>
    <submittedName>
        <fullName evidence="7">GPR1/FUN34/yaaH family protein</fullName>
    </submittedName>
</protein>
<name>A4FZJ1_METM5</name>
<dbReference type="HOGENOM" id="CLU_051062_3_0_2"/>
<dbReference type="STRING" id="402880.MmarC5_1327"/>
<evidence type="ECO:0000256" key="3">
    <source>
        <dbReference type="ARBA" id="ARBA00022692"/>
    </source>
</evidence>
<dbReference type="AlphaFoldDB" id="A4FZJ1"/>
<gene>
    <name evidence="7" type="ordered locus">MmarC5_1327</name>
</gene>
<accession>A4FZJ1</accession>
<dbReference type="GO" id="GO:0015360">
    <property type="term" value="F:acetate:proton symporter activity"/>
    <property type="evidence" value="ECO:0007669"/>
    <property type="project" value="TreeGrafter"/>
</dbReference>
<sequence>MQERHATLINKSANPAPLGLMGFGMTTVLLNLHNIGLFEISSMILAMGIFYGGLSQVIVGIMEWKKGNTFGTLAFTSYGLFWLSLVGILTLPKFGLTNTPEPIEMAFYLGLWGVFTFGMFLGTFKKNRALQFVFGTLTILFLLLAIGDISGNLTVTRIAGIIGIICGSSAIYTGFAEVLNETYKKTVFPVFPITKKP</sequence>
<dbReference type="eggNOG" id="arCOG03176">
    <property type="taxonomic scope" value="Archaea"/>
</dbReference>
<keyword evidence="4 6" id="KW-1133">Transmembrane helix</keyword>
<dbReference type="EMBL" id="CP000609">
    <property type="protein sequence ID" value="ABO35625.1"/>
    <property type="molecule type" value="Genomic_DNA"/>
</dbReference>
<dbReference type="GeneID" id="4929129"/>
<dbReference type="PROSITE" id="PS01114">
    <property type="entry name" value="GPR1_FUN34_YAAH"/>
    <property type="match status" value="1"/>
</dbReference>
<dbReference type="Pfam" id="PF01184">
    <property type="entry name" value="Gpr1_Fun34_YaaH"/>
    <property type="match status" value="1"/>
</dbReference>
<evidence type="ECO:0000256" key="2">
    <source>
        <dbReference type="ARBA" id="ARBA00005587"/>
    </source>
</evidence>
<dbReference type="RefSeq" id="WP_011869076.1">
    <property type="nucleotide sequence ID" value="NC_009135.1"/>
</dbReference>